<dbReference type="Pfam" id="PF06911">
    <property type="entry name" value="Senescence"/>
    <property type="match status" value="1"/>
</dbReference>
<dbReference type="Proteomes" id="UP000006352">
    <property type="component" value="Unassembled WGS sequence"/>
</dbReference>
<dbReference type="AlphaFoldDB" id="J4GAP1"/>
<feature type="region of interest" description="Disordered" evidence="1">
    <location>
        <begin position="191"/>
        <end position="210"/>
    </location>
</feature>
<gene>
    <name evidence="3" type="ORF">FIBRA_06113</name>
</gene>
<dbReference type="OrthoDB" id="2745718at2759"/>
<feature type="domain" description="Senescence" evidence="2">
    <location>
        <begin position="15"/>
        <end position="176"/>
    </location>
</feature>
<dbReference type="GeneID" id="24098869"/>
<dbReference type="InterPro" id="IPR009686">
    <property type="entry name" value="Senescence/spartin_C"/>
</dbReference>
<reference evidence="3 4" key="1">
    <citation type="journal article" date="2012" name="Appl. Environ. Microbiol.">
        <title>Short-read sequencing for genomic analysis of the brown rot fungus Fibroporia radiculosa.</title>
        <authorList>
            <person name="Tang J.D."/>
            <person name="Perkins A.D."/>
            <person name="Sonstegard T.S."/>
            <person name="Schroeder S.G."/>
            <person name="Burgess S.C."/>
            <person name="Diehl S.V."/>
        </authorList>
    </citation>
    <scope>NUCLEOTIDE SEQUENCE [LARGE SCALE GENOMIC DNA]</scope>
    <source>
        <strain evidence="3 4">TFFH 294</strain>
    </source>
</reference>
<dbReference type="HOGENOM" id="CLU_1310148_0_0_1"/>
<evidence type="ECO:0000256" key="1">
    <source>
        <dbReference type="SAM" id="MobiDB-lite"/>
    </source>
</evidence>
<accession>J4GAP1</accession>
<keyword evidence="4" id="KW-1185">Reference proteome</keyword>
<evidence type="ECO:0000313" key="4">
    <source>
        <dbReference type="Proteomes" id="UP000006352"/>
    </source>
</evidence>
<protein>
    <recommendedName>
        <fullName evidence="2">Senescence domain-containing protein</fullName>
    </recommendedName>
</protein>
<dbReference type="InParanoid" id="J4GAP1"/>
<evidence type="ECO:0000313" key="3">
    <source>
        <dbReference type="EMBL" id="CCM03958.1"/>
    </source>
</evidence>
<evidence type="ECO:0000259" key="2">
    <source>
        <dbReference type="Pfam" id="PF06911"/>
    </source>
</evidence>
<sequence>MKFEQILIHHGLLKEGVEAAADEVGKSVREDTADLAQNFIKDISFVIEDSPTTSPTNIPDSLQSAANSTASGTATLASAARRMSDAVGSVAGQAGAWVAGHITASSSPSETLISLSNASDIATGEFSTGAAEVRSAVSDTAGLRIEYAHGEQAREVLENMGECVQNVGAAAGNVAVATSGVGIAAAGIKGDAQSDGRQGISTAKDEDGNV</sequence>
<dbReference type="EMBL" id="HE797136">
    <property type="protein sequence ID" value="CCM03958.1"/>
    <property type="molecule type" value="Genomic_DNA"/>
</dbReference>
<organism evidence="3 4">
    <name type="scientific">Fibroporia radiculosa</name>
    <dbReference type="NCBI Taxonomy" id="599839"/>
    <lineage>
        <taxon>Eukaryota</taxon>
        <taxon>Fungi</taxon>
        <taxon>Dikarya</taxon>
        <taxon>Basidiomycota</taxon>
        <taxon>Agaricomycotina</taxon>
        <taxon>Agaricomycetes</taxon>
        <taxon>Polyporales</taxon>
        <taxon>Fibroporiaceae</taxon>
        <taxon>Fibroporia</taxon>
    </lineage>
</organism>
<dbReference type="RefSeq" id="XP_012183241.1">
    <property type="nucleotide sequence ID" value="XM_012327851.1"/>
</dbReference>
<name>J4GAP1_9APHY</name>
<proteinExistence type="predicted"/>